<dbReference type="Gene3D" id="1.10.340.70">
    <property type="match status" value="1"/>
</dbReference>
<dbReference type="GO" id="GO:0004519">
    <property type="term" value="F:endonuclease activity"/>
    <property type="evidence" value="ECO:0007669"/>
    <property type="project" value="UniProtKB-KW"/>
</dbReference>
<dbReference type="Gene3D" id="2.40.70.10">
    <property type="entry name" value="Acid Proteases"/>
    <property type="match status" value="1"/>
</dbReference>
<keyword evidence="8" id="KW-0695">RNA-directed DNA polymerase</keyword>
<protein>
    <recommendedName>
        <fullName evidence="1">RNA-directed DNA polymerase</fullName>
        <ecNumber evidence="1">2.7.7.49</ecNumber>
    </recommendedName>
</protein>
<dbReference type="CDD" id="cd09274">
    <property type="entry name" value="RNase_HI_RT_Ty3"/>
    <property type="match status" value="1"/>
</dbReference>
<evidence type="ECO:0000313" key="13">
    <source>
        <dbReference type="Proteomes" id="UP000188320"/>
    </source>
</evidence>
<dbReference type="SUPFAM" id="SSF50630">
    <property type="entry name" value="Acid proteases"/>
    <property type="match status" value="1"/>
</dbReference>
<dbReference type="GO" id="GO:0004190">
    <property type="term" value="F:aspartic-type endopeptidase activity"/>
    <property type="evidence" value="ECO:0007669"/>
    <property type="project" value="UniProtKB-KW"/>
</dbReference>
<dbReference type="GO" id="GO:0003676">
    <property type="term" value="F:nucleic acid binding"/>
    <property type="evidence" value="ECO:0007669"/>
    <property type="project" value="InterPro"/>
</dbReference>
<evidence type="ECO:0000256" key="7">
    <source>
        <dbReference type="ARBA" id="ARBA00022801"/>
    </source>
</evidence>
<keyword evidence="9" id="KW-0862">Zinc</keyword>
<dbReference type="InterPro" id="IPR041588">
    <property type="entry name" value="Integrase_H2C2"/>
</dbReference>
<name>A0A1R1PEF0_ZANCU</name>
<keyword evidence="9" id="KW-0479">Metal-binding</keyword>
<evidence type="ECO:0000313" key="12">
    <source>
        <dbReference type="EMBL" id="OMH79370.1"/>
    </source>
</evidence>
<dbReference type="SUPFAM" id="SSF56672">
    <property type="entry name" value="DNA/RNA polymerases"/>
    <property type="match status" value="1"/>
</dbReference>
<accession>A0A1R1PEF0</accession>
<evidence type="ECO:0000256" key="1">
    <source>
        <dbReference type="ARBA" id="ARBA00012493"/>
    </source>
</evidence>
<feature type="compositionally biased region" description="Polar residues" evidence="10">
    <location>
        <begin position="307"/>
        <end position="325"/>
    </location>
</feature>
<keyword evidence="5" id="KW-0645">Protease</keyword>
<dbReference type="InterPro" id="IPR021109">
    <property type="entry name" value="Peptidase_aspartic_dom_sf"/>
</dbReference>
<dbReference type="GO" id="GO:0008270">
    <property type="term" value="F:zinc ion binding"/>
    <property type="evidence" value="ECO:0007669"/>
    <property type="project" value="UniProtKB-KW"/>
</dbReference>
<feature type="region of interest" description="Disordered" evidence="10">
    <location>
        <begin position="305"/>
        <end position="327"/>
    </location>
</feature>
<dbReference type="GO" id="GO:0003964">
    <property type="term" value="F:RNA-directed DNA polymerase activity"/>
    <property type="evidence" value="ECO:0007669"/>
    <property type="project" value="UniProtKB-KW"/>
</dbReference>
<keyword evidence="5" id="KW-0064">Aspartyl protease</keyword>
<keyword evidence="7" id="KW-0378">Hydrolase</keyword>
<reference evidence="13" key="1">
    <citation type="submission" date="2017-01" db="EMBL/GenBank/DDBJ databases">
        <authorList>
            <person name="Wang Y."/>
            <person name="White M."/>
            <person name="Kvist S."/>
            <person name="Moncalvo J.-M."/>
        </authorList>
    </citation>
    <scope>NUCLEOTIDE SEQUENCE [LARGE SCALE GENOMIC DNA]</scope>
    <source>
        <strain evidence="13">COL-18-3</strain>
    </source>
</reference>
<evidence type="ECO:0000256" key="9">
    <source>
        <dbReference type="PROSITE-ProRule" id="PRU00047"/>
    </source>
</evidence>
<evidence type="ECO:0000259" key="11">
    <source>
        <dbReference type="PROSITE" id="PS50158"/>
    </source>
</evidence>
<dbReference type="Gene3D" id="3.10.20.370">
    <property type="match status" value="1"/>
</dbReference>
<dbReference type="OrthoDB" id="2446696at2759"/>
<organism evidence="12 13">
    <name type="scientific">Zancudomyces culisetae</name>
    <name type="common">Gut fungus</name>
    <name type="synonym">Smittium culisetae</name>
    <dbReference type="NCBI Taxonomy" id="1213189"/>
    <lineage>
        <taxon>Eukaryota</taxon>
        <taxon>Fungi</taxon>
        <taxon>Fungi incertae sedis</taxon>
        <taxon>Zoopagomycota</taxon>
        <taxon>Kickxellomycotina</taxon>
        <taxon>Harpellomycetes</taxon>
        <taxon>Harpellales</taxon>
        <taxon>Legeriomycetaceae</taxon>
        <taxon>Zancudomyces</taxon>
    </lineage>
</organism>
<dbReference type="Pfam" id="PF17921">
    <property type="entry name" value="Integrase_H2C2"/>
    <property type="match status" value="1"/>
</dbReference>
<dbReference type="PANTHER" id="PTHR37984">
    <property type="entry name" value="PROTEIN CBG26694"/>
    <property type="match status" value="1"/>
</dbReference>
<dbReference type="Pfam" id="PF13975">
    <property type="entry name" value="gag-asp_proteas"/>
    <property type="match status" value="1"/>
</dbReference>
<dbReference type="AlphaFoldDB" id="A0A1R1PEF0"/>
<dbReference type="CDD" id="cd00303">
    <property type="entry name" value="retropepsin_like"/>
    <property type="match status" value="1"/>
</dbReference>
<dbReference type="Proteomes" id="UP000188320">
    <property type="component" value="Unassembled WGS sequence"/>
</dbReference>
<dbReference type="Gene3D" id="3.30.70.270">
    <property type="match status" value="1"/>
</dbReference>
<dbReference type="GO" id="GO:0006508">
    <property type="term" value="P:proteolysis"/>
    <property type="evidence" value="ECO:0007669"/>
    <property type="project" value="InterPro"/>
</dbReference>
<dbReference type="PROSITE" id="PS00141">
    <property type="entry name" value="ASP_PROTEASE"/>
    <property type="match status" value="1"/>
</dbReference>
<dbReference type="PROSITE" id="PS50158">
    <property type="entry name" value="ZF_CCHC"/>
    <property type="match status" value="1"/>
</dbReference>
<evidence type="ECO:0000256" key="4">
    <source>
        <dbReference type="ARBA" id="ARBA00022722"/>
    </source>
</evidence>
<dbReference type="PANTHER" id="PTHR37984:SF5">
    <property type="entry name" value="PROTEIN NYNRIN-LIKE"/>
    <property type="match status" value="1"/>
</dbReference>
<dbReference type="InterPro" id="IPR001878">
    <property type="entry name" value="Znf_CCHC"/>
</dbReference>
<dbReference type="InterPro" id="IPR043128">
    <property type="entry name" value="Rev_trsase/Diguanyl_cyclase"/>
</dbReference>
<keyword evidence="2" id="KW-0808">Transferase</keyword>
<evidence type="ECO:0000256" key="2">
    <source>
        <dbReference type="ARBA" id="ARBA00022679"/>
    </source>
</evidence>
<evidence type="ECO:0000256" key="3">
    <source>
        <dbReference type="ARBA" id="ARBA00022695"/>
    </source>
</evidence>
<dbReference type="InterPro" id="IPR050951">
    <property type="entry name" value="Retrovirus_Pol_polyprotein"/>
</dbReference>
<evidence type="ECO:0000256" key="6">
    <source>
        <dbReference type="ARBA" id="ARBA00022759"/>
    </source>
</evidence>
<keyword evidence="6" id="KW-0255">Endonuclease</keyword>
<dbReference type="Pfam" id="PF17917">
    <property type="entry name" value="RT_RNaseH"/>
    <property type="match status" value="1"/>
</dbReference>
<evidence type="ECO:0000256" key="8">
    <source>
        <dbReference type="ARBA" id="ARBA00022918"/>
    </source>
</evidence>
<gene>
    <name evidence="12" type="ORF">AX774_g7214</name>
</gene>
<dbReference type="InterPro" id="IPR001969">
    <property type="entry name" value="Aspartic_peptidase_AS"/>
</dbReference>
<dbReference type="InterPro" id="IPR036397">
    <property type="entry name" value="RNaseH_sf"/>
</dbReference>
<keyword evidence="13" id="KW-1185">Reference proteome</keyword>
<dbReference type="InterPro" id="IPR043502">
    <property type="entry name" value="DNA/RNA_pol_sf"/>
</dbReference>
<comment type="caution">
    <text evidence="12">The sequence shown here is derived from an EMBL/GenBank/DDBJ whole genome shotgun (WGS) entry which is preliminary data.</text>
</comment>
<evidence type="ECO:0000256" key="10">
    <source>
        <dbReference type="SAM" id="MobiDB-lite"/>
    </source>
</evidence>
<dbReference type="FunFam" id="3.10.20.370:FF:000001">
    <property type="entry name" value="Retrovirus-related Pol polyprotein from transposon 17.6-like protein"/>
    <property type="match status" value="1"/>
</dbReference>
<dbReference type="EMBL" id="LSSK01001570">
    <property type="protein sequence ID" value="OMH79370.1"/>
    <property type="molecule type" value="Genomic_DNA"/>
</dbReference>
<evidence type="ECO:0000256" key="5">
    <source>
        <dbReference type="ARBA" id="ARBA00022750"/>
    </source>
</evidence>
<dbReference type="EC" id="2.7.7.49" evidence="1"/>
<sequence length="960" mass="110634">MITPKTFESDKGTNPEDWVENYRLVAKQNSWEEQDWIDLVKLYLGKKEAIWYKKNKGLFTDWDTFSKLFIEKFRAKETKSQIWDKLRTIKHSDYNSIEELEYELELLCEKAGIVKDEIKLDLLVSTLKDEFKEKLEESGYKNWDKVIKYISNLERAEQGIYRKTEGKERVTKFKEITRNAASKQGRAIKDMSKDKEPYAAMIRKFEELSVNLLAKVDEVVEKKLKTYNLGSAQVYKCYYCHEDGHRKFECKKWKSLQNDEQSVKTGTNVNYIELVRTEDCQGQELVAVEKRKSDFRDITSEKRANKRINTAATPSDSSENTNTSEINKDVDKINKNTPLKAQVYKRYINKITDGTKKFSLKEELDKIYPKISLIQLLNSSPGLTAELVSICDKSNTAEINEIQLQPKKVTNCKAQVQIFGQNILAVVDTGAACSVVSSSMVEDWGLNVDENINQVIVTADGKRHAALGKVNKIPVKIASYIFPANLIVMNKNDGTLILGTDWLIQHKASINLRIPEIRFPIENAEVITRLVTSNISIEEESEIYLMIKEKPKGINEIQNTSIQKVLEEYNELFVEDISELQQTNVSEHRIEVTENTPIKLRPYRIPKYIPNYAKVASPITKLLKKNEKWDWGEKQDKAVEDLKELLTTAPILGHPDWQKEFVITTDASILGIGAVLSQGEKGSEVVIEFASRTTNSAEKNYSISHLEALAVVWAVKKFKYYVWGRKFKIRTDHKSLIQIFNGPEITSRIARWAMILRNYDFEIEHLPGKFNPADGLSRLVDNVHENNNELDVFAMEYVEYDAVRQYLADLSYPSNSSEQYRKKIRNKSRQYRLKNGKLFKRVKNILKEVLHEQNVKDVVNEIHNAAHEGIENTWNRVSAIYCGHNLYKDVYEIVKCCHICQLYKDGRTKKFPLVPIIARKPFEIIGMDAIGPFTPETTSGNRFILTAIDFCTKWPIAVPV</sequence>
<proteinExistence type="predicted"/>
<keyword evidence="3" id="KW-0548">Nucleotidyltransferase</keyword>
<keyword evidence="4" id="KW-0540">Nuclease</keyword>
<dbReference type="Gene3D" id="3.30.420.10">
    <property type="entry name" value="Ribonuclease H-like superfamily/Ribonuclease H"/>
    <property type="match status" value="1"/>
</dbReference>
<feature type="domain" description="CCHC-type" evidence="11">
    <location>
        <begin position="236"/>
        <end position="252"/>
    </location>
</feature>
<keyword evidence="9" id="KW-0863">Zinc-finger</keyword>
<dbReference type="InterPro" id="IPR041373">
    <property type="entry name" value="RT_RNaseH"/>
</dbReference>